<dbReference type="Proteomes" id="UP000094043">
    <property type="component" value="Chromosome 5"/>
</dbReference>
<evidence type="ECO:0000256" key="3">
    <source>
        <dbReference type="ARBA" id="ARBA00022833"/>
    </source>
</evidence>
<dbReference type="Gene3D" id="3.30.70.330">
    <property type="match status" value="1"/>
</dbReference>
<dbReference type="SMART" id="SM00356">
    <property type="entry name" value="ZnF_C3H1"/>
    <property type="match status" value="1"/>
</dbReference>
<evidence type="ECO:0000256" key="4">
    <source>
        <dbReference type="ARBA" id="ARBA00022884"/>
    </source>
</evidence>
<evidence type="ECO:0000256" key="6">
    <source>
        <dbReference type="SAM" id="MobiDB-lite"/>
    </source>
</evidence>
<dbReference type="KEGG" id="cdep:91088680"/>
<dbReference type="PANTHER" id="PTHR14398">
    <property type="entry name" value="RNA RECOGNITION RRM/RNP DOMAIN"/>
    <property type="match status" value="1"/>
</dbReference>
<protein>
    <submittedName>
        <fullName evidence="7">Uncharacterized protein</fullName>
    </submittedName>
</protein>
<evidence type="ECO:0000313" key="8">
    <source>
        <dbReference type="Proteomes" id="UP000094043"/>
    </source>
</evidence>
<feature type="compositionally biased region" description="Polar residues" evidence="6">
    <location>
        <begin position="241"/>
        <end position="255"/>
    </location>
</feature>
<feature type="compositionally biased region" description="Basic and acidic residues" evidence="6">
    <location>
        <begin position="620"/>
        <end position="630"/>
    </location>
</feature>
<dbReference type="SUPFAM" id="SSF54928">
    <property type="entry name" value="RNA-binding domain, RBD"/>
    <property type="match status" value="1"/>
</dbReference>
<dbReference type="InterPro" id="IPR000571">
    <property type="entry name" value="Znf_CCCH"/>
</dbReference>
<dbReference type="GO" id="GO:0008270">
    <property type="term" value="F:zinc ion binding"/>
    <property type="evidence" value="ECO:0007669"/>
    <property type="project" value="UniProtKB-KW"/>
</dbReference>
<feature type="region of interest" description="Disordered" evidence="6">
    <location>
        <begin position="603"/>
        <end position="630"/>
    </location>
</feature>
<dbReference type="PANTHER" id="PTHR14398:SF0">
    <property type="entry name" value="ZINC FINGER PROTEIN SWM"/>
    <property type="match status" value="1"/>
</dbReference>
<comment type="function">
    <text evidence="5">May be involved in the turnover of nuclear polyadenylated (pA+) RNA.</text>
</comment>
<dbReference type="SUPFAM" id="SSF90229">
    <property type="entry name" value="CCCH zinc finger"/>
    <property type="match status" value="1"/>
</dbReference>
<evidence type="ECO:0000313" key="7">
    <source>
        <dbReference type="EMBL" id="WVN89252.1"/>
    </source>
</evidence>
<feature type="region of interest" description="Disordered" evidence="6">
    <location>
        <begin position="479"/>
        <end position="518"/>
    </location>
</feature>
<reference evidence="7" key="1">
    <citation type="submission" date="2016-06" db="EMBL/GenBank/DDBJ databases">
        <authorList>
            <person name="Cuomo C."/>
            <person name="Litvintseva A."/>
            <person name="Heitman J."/>
            <person name="Chen Y."/>
            <person name="Sun S."/>
            <person name="Springer D."/>
            <person name="Dromer F."/>
            <person name="Young S."/>
            <person name="Zeng Q."/>
            <person name="Chapman S."/>
            <person name="Gujja S."/>
            <person name="Saif S."/>
            <person name="Birren B."/>
        </authorList>
    </citation>
    <scope>NUCLEOTIDE SEQUENCE</scope>
    <source>
        <strain evidence="7">CBS 7841</strain>
    </source>
</reference>
<keyword evidence="3" id="KW-0862">Zinc</keyword>
<keyword evidence="8" id="KW-1185">Reference proteome</keyword>
<keyword evidence="4" id="KW-0694">RNA-binding</keyword>
<proteinExistence type="predicted"/>
<organism evidence="7 8">
    <name type="scientific">Cryptococcus depauperatus CBS 7841</name>
    <dbReference type="NCBI Taxonomy" id="1295531"/>
    <lineage>
        <taxon>Eukaryota</taxon>
        <taxon>Fungi</taxon>
        <taxon>Dikarya</taxon>
        <taxon>Basidiomycota</taxon>
        <taxon>Agaricomycotina</taxon>
        <taxon>Tremellomycetes</taxon>
        <taxon>Tremellales</taxon>
        <taxon>Cryptococcaceae</taxon>
        <taxon>Cryptococcus</taxon>
    </lineage>
</organism>
<dbReference type="InterPro" id="IPR002483">
    <property type="entry name" value="PWI_dom"/>
</dbReference>
<dbReference type="OrthoDB" id="443401at2759"/>
<sequence>MPFNEDLDRSEFRIWLGKTIEPLCDADPAVLSDYIVALLKHEASMDEGEWKSFITRELVDFLESSSGSFVETLFQTLSTKSFMIPEAAQSVVRPMTQPPPQAPKAQQLSHTIPTEPAAVVPAYNPRQPSLQSVKNEDVNMQESQTMQNARPLGKPKCRNYHERGFCMRGVNCQYEHSDDMLIPTPDMLFGGFLPPFMGMPGFPAMSDTSSPRGIREGRGRRRGDHGGRYVQDNHGAEREQFQGTSRPPPNSQSTTILVTDIPHQHLSVPIIQDYFSKFGNVTSVATESRGKRALVSFDTNLEAYKAWKSDEAIFGNRHIKVLWHRPREGQGAAGQKALEQNKVLVENLQKLQSGDTLSLNHGVKAKLSGPETRLQATLATLEQREGQSRIEPLMAEQKVLLKKASAGSKEEKIAILKRLREITKELGEVNKSPQKTEEMEVEDDEKTKLDRELAAHGMEREKDDELDKLNKQLASLKEKANTLGINSSPRYQPYPSRGGARGRGNRGRGGHASYPPRFKLDNRSRTIIITGERFDDQIAKQAANNWFVGLGGKAEEAPEGTLKVTYPTREMAEKALAAGTKEIKETSGPMKITWETQQFEPRVSGLDVQMGVDTEVGVGEEERRGDRDDE</sequence>
<dbReference type="AlphaFoldDB" id="A0A1E3IGA7"/>
<evidence type="ECO:0000256" key="2">
    <source>
        <dbReference type="ARBA" id="ARBA00022771"/>
    </source>
</evidence>
<dbReference type="PROSITE" id="PS50103">
    <property type="entry name" value="ZF_C3H1"/>
    <property type="match status" value="1"/>
</dbReference>
<dbReference type="GeneID" id="91088680"/>
<dbReference type="InterPro" id="IPR000504">
    <property type="entry name" value="RRM_dom"/>
</dbReference>
<gene>
    <name evidence="7" type="ORF">L203_104470</name>
</gene>
<dbReference type="PROSITE" id="PS50102">
    <property type="entry name" value="RRM"/>
    <property type="match status" value="1"/>
</dbReference>
<dbReference type="RefSeq" id="XP_066069952.1">
    <property type="nucleotide sequence ID" value="XM_066213855.1"/>
</dbReference>
<dbReference type="GO" id="GO:0003723">
    <property type="term" value="F:RNA binding"/>
    <property type="evidence" value="ECO:0007669"/>
    <property type="project" value="UniProtKB-UniRule"/>
</dbReference>
<dbReference type="InterPro" id="IPR036855">
    <property type="entry name" value="Znf_CCCH_sf"/>
</dbReference>
<evidence type="ECO:0000256" key="1">
    <source>
        <dbReference type="ARBA" id="ARBA00022723"/>
    </source>
</evidence>
<keyword evidence="2" id="KW-0863">Zinc-finger</keyword>
<accession>A0A1E3IGA7</accession>
<evidence type="ECO:0000256" key="5">
    <source>
        <dbReference type="ARBA" id="ARBA00043866"/>
    </source>
</evidence>
<keyword evidence="1" id="KW-0479">Metal-binding</keyword>
<name>A0A1E3IGA7_9TREE</name>
<feature type="region of interest" description="Disordered" evidence="6">
    <location>
        <begin position="204"/>
        <end position="255"/>
    </location>
</feature>
<reference evidence="7" key="2">
    <citation type="journal article" date="2022" name="Elife">
        <title>Obligate sexual reproduction of a homothallic fungus closely related to the Cryptococcus pathogenic species complex.</title>
        <authorList>
            <person name="Passer A.R."/>
            <person name="Clancey S.A."/>
            <person name="Shea T."/>
            <person name="David-Palma M."/>
            <person name="Averette A.F."/>
            <person name="Boekhout T."/>
            <person name="Porcel B.M."/>
            <person name="Nowrousian M."/>
            <person name="Cuomo C.A."/>
            <person name="Sun S."/>
            <person name="Heitman J."/>
            <person name="Coelho M.A."/>
        </authorList>
    </citation>
    <scope>NUCLEOTIDE SEQUENCE</scope>
    <source>
        <strain evidence="7">CBS 7841</strain>
    </source>
</reference>
<dbReference type="CDD" id="cd12257">
    <property type="entry name" value="RRM1_RBM26_like"/>
    <property type="match status" value="1"/>
</dbReference>
<dbReference type="InterPro" id="IPR045137">
    <property type="entry name" value="RBM26/27"/>
</dbReference>
<dbReference type="InterPro" id="IPR035979">
    <property type="entry name" value="RBD_domain_sf"/>
</dbReference>
<dbReference type="GO" id="GO:0005634">
    <property type="term" value="C:nucleus"/>
    <property type="evidence" value="ECO:0007669"/>
    <property type="project" value="TreeGrafter"/>
</dbReference>
<reference evidence="7" key="3">
    <citation type="submission" date="2024-01" db="EMBL/GenBank/DDBJ databases">
        <authorList>
            <person name="Coelho M.A."/>
            <person name="David-Palma M."/>
            <person name="Shea T."/>
            <person name="Sun S."/>
            <person name="Cuomo C.A."/>
            <person name="Heitman J."/>
        </authorList>
    </citation>
    <scope>NUCLEOTIDE SEQUENCE</scope>
    <source>
        <strain evidence="7">CBS 7841</strain>
    </source>
</reference>
<dbReference type="VEuPathDB" id="FungiDB:L203_03410"/>
<dbReference type="Pfam" id="PF01480">
    <property type="entry name" value="PWI"/>
    <property type="match status" value="1"/>
</dbReference>
<dbReference type="InterPro" id="IPR012677">
    <property type="entry name" value="Nucleotide-bd_a/b_plait_sf"/>
</dbReference>
<dbReference type="EMBL" id="CP143788">
    <property type="protein sequence ID" value="WVN89252.1"/>
    <property type="molecule type" value="Genomic_DNA"/>
</dbReference>